<reference evidence="8" key="1">
    <citation type="submission" date="2020-06" db="EMBL/GenBank/DDBJ databases">
        <authorList>
            <person name="Li T."/>
            <person name="Hu X."/>
            <person name="Zhang T."/>
            <person name="Song X."/>
            <person name="Zhang H."/>
            <person name="Dai N."/>
            <person name="Sheng W."/>
            <person name="Hou X."/>
            <person name="Wei L."/>
        </authorList>
    </citation>
    <scope>NUCLEOTIDE SEQUENCE</scope>
    <source>
        <strain evidence="8">KEN1</strain>
        <tissue evidence="8">Leaf</tissue>
    </source>
</reference>
<dbReference type="AlphaFoldDB" id="A0AAW2Y6M2"/>
<dbReference type="GO" id="GO:0046983">
    <property type="term" value="F:protein dimerization activity"/>
    <property type="evidence" value="ECO:0007669"/>
    <property type="project" value="InterPro"/>
</dbReference>
<dbReference type="Pfam" id="PF00010">
    <property type="entry name" value="HLH"/>
    <property type="match status" value="1"/>
</dbReference>
<dbReference type="SUPFAM" id="SSF47459">
    <property type="entry name" value="HLH, helix-loop-helix DNA-binding domain"/>
    <property type="match status" value="1"/>
</dbReference>
<dbReference type="GO" id="GO:0003700">
    <property type="term" value="F:DNA-binding transcription factor activity"/>
    <property type="evidence" value="ECO:0007669"/>
    <property type="project" value="InterPro"/>
</dbReference>
<sequence length="248" mass="26264">MFPIPSSLCEVGGGGSCSDSYNIINHHGEGVVVVNMNMSSSATDNVENGKLQSTTSMADHEAKAAAASNSHKEAERRRRKRINAHIATLKSILPNVIKSNISIRYGQGFSTRRDGAEGERTEASSGGNGGDRAGTGGGGGTTSKIMTFPSETDEVKVWECENSGVMKATVCCEDRPEMVVELIRALKAVEAKVVRAEMSTVGGGSVVWGVIGGQSDVGLLRRALKMVVEKPGPGSKRARYHRQHCFGV</sequence>
<evidence type="ECO:0000256" key="5">
    <source>
        <dbReference type="ARBA" id="ARBA00023242"/>
    </source>
</evidence>
<evidence type="ECO:0000313" key="8">
    <source>
        <dbReference type="EMBL" id="KAL0461420.1"/>
    </source>
</evidence>
<dbReference type="InterPro" id="IPR045847">
    <property type="entry name" value="AIG1-like"/>
</dbReference>
<dbReference type="GO" id="GO:0005634">
    <property type="term" value="C:nucleus"/>
    <property type="evidence" value="ECO:0007669"/>
    <property type="project" value="UniProtKB-SubCell"/>
</dbReference>
<feature type="region of interest" description="Disordered" evidence="6">
    <location>
        <begin position="58"/>
        <end position="78"/>
    </location>
</feature>
<keyword evidence="3" id="KW-0238">DNA-binding</keyword>
<dbReference type="InterPro" id="IPR011598">
    <property type="entry name" value="bHLH_dom"/>
</dbReference>
<dbReference type="PANTHER" id="PTHR45844:SF16">
    <property type="entry name" value="TRANSCRIPTION FACTOR BHLH30-LIKE"/>
    <property type="match status" value="1"/>
</dbReference>
<feature type="region of interest" description="Disordered" evidence="6">
    <location>
        <begin position="110"/>
        <end position="142"/>
    </location>
</feature>
<dbReference type="EMBL" id="JACGWN010000001">
    <property type="protein sequence ID" value="KAL0461420.1"/>
    <property type="molecule type" value="Genomic_DNA"/>
</dbReference>
<keyword evidence="2" id="KW-0805">Transcription regulation</keyword>
<gene>
    <name evidence="8" type="ORF">Slati_0029600</name>
</gene>
<keyword evidence="5" id="KW-0539">Nucleus</keyword>
<organism evidence="8">
    <name type="scientific">Sesamum latifolium</name>
    <dbReference type="NCBI Taxonomy" id="2727402"/>
    <lineage>
        <taxon>Eukaryota</taxon>
        <taxon>Viridiplantae</taxon>
        <taxon>Streptophyta</taxon>
        <taxon>Embryophyta</taxon>
        <taxon>Tracheophyta</taxon>
        <taxon>Spermatophyta</taxon>
        <taxon>Magnoliopsida</taxon>
        <taxon>eudicotyledons</taxon>
        <taxon>Gunneridae</taxon>
        <taxon>Pentapetalae</taxon>
        <taxon>asterids</taxon>
        <taxon>lamiids</taxon>
        <taxon>Lamiales</taxon>
        <taxon>Pedaliaceae</taxon>
        <taxon>Sesamum</taxon>
    </lineage>
</organism>
<feature type="domain" description="BHLH" evidence="7">
    <location>
        <begin position="69"/>
        <end position="98"/>
    </location>
</feature>
<comment type="caution">
    <text evidence="8">The sequence shown here is derived from an EMBL/GenBank/DDBJ whole genome shotgun (WGS) entry which is preliminary data.</text>
</comment>
<dbReference type="Gene3D" id="4.10.280.10">
    <property type="entry name" value="Helix-loop-helix DNA-binding domain"/>
    <property type="match status" value="1"/>
</dbReference>
<evidence type="ECO:0000259" key="7">
    <source>
        <dbReference type="Pfam" id="PF00010"/>
    </source>
</evidence>
<dbReference type="PANTHER" id="PTHR45844">
    <property type="entry name" value="TRANSCRIPTION FACTOR BHLH30"/>
    <property type="match status" value="1"/>
</dbReference>
<evidence type="ECO:0000256" key="1">
    <source>
        <dbReference type="ARBA" id="ARBA00004123"/>
    </source>
</evidence>
<feature type="compositionally biased region" description="Basic and acidic residues" evidence="6">
    <location>
        <begin position="111"/>
        <end position="122"/>
    </location>
</feature>
<comment type="subcellular location">
    <subcellularLocation>
        <location evidence="1">Nucleus</location>
    </subcellularLocation>
</comment>
<feature type="compositionally biased region" description="Gly residues" evidence="6">
    <location>
        <begin position="126"/>
        <end position="141"/>
    </location>
</feature>
<evidence type="ECO:0000256" key="3">
    <source>
        <dbReference type="ARBA" id="ARBA00023125"/>
    </source>
</evidence>
<keyword evidence="4" id="KW-0804">Transcription</keyword>
<dbReference type="InterPro" id="IPR036638">
    <property type="entry name" value="HLH_DNA-bd_sf"/>
</dbReference>
<evidence type="ECO:0000256" key="4">
    <source>
        <dbReference type="ARBA" id="ARBA00023163"/>
    </source>
</evidence>
<proteinExistence type="predicted"/>
<dbReference type="GO" id="GO:0003677">
    <property type="term" value="F:DNA binding"/>
    <property type="evidence" value="ECO:0007669"/>
    <property type="project" value="UniProtKB-KW"/>
</dbReference>
<evidence type="ECO:0000256" key="6">
    <source>
        <dbReference type="SAM" id="MobiDB-lite"/>
    </source>
</evidence>
<protein>
    <submittedName>
        <fullName evidence="8">Transcription factor</fullName>
    </submittedName>
</protein>
<accession>A0AAW2Y6M2</accession>
<reference evidence="8" key="2">
    <citation type="journal article" date="2024" name="Plant">
        <title>Genomic evolution and insights into agronomic trait innovations of Sesamum species.</title>
        <authorList>
            <person name="Miao H."/>
            <person name="Wang L."/>
            <person name="Qu L."/>
            <person name="Liu H."/>
            <person name="Sun Y."/>
            <person name="Le M."/>
            <person name="Wang Q."/>
            <person name="Wei S."/>
            <person name="Zheng Y."/>
            <person name="Lin W."/>
            <person name="Duan Y."/>
            <person name="Cao H."/>
            <person name="Xiong S."/>
            <person name="Wang X."/>
            <person name="Wei L."/>
            <person name="Li C."/>
            <person name="Ma Q."/>
            <person name="Ju M."/>
            <person name="Zhao R."/>
            <person name="Li G."/>
            <person name="Mu C."/>
            <person name="Tian Q."/>
            <person name="Mei H."/>
            <person name="Zhang T."/>
            <person name="Gao T."/>
            <person name="Zhang H."/>
        </authorList>
    </citation>
    <scope>NUCLEOTIDE SEQUENCE</scope>
    <source>
        <strain evidence="8">KEN1</strain>
    </source>
</reference>
<evidence type="ECO:0000256" key="2">
    <source>
        <dbReference type="ARBA" id="ARBA00023015"/>
    </source>
</evidence>
<name>A0AAW2Y6M2_9LAMI</name>